<protein>
    <recommendedName>
        <fullName evidence="7">YetF C-terminal domain-containing protein</fullName>
    </recommendedName>
</protein>
<gene>
    <name evidence="8" type="ORF">JCM21714_3414</name>
</gene>
<comment type="similarity">
    <text evidence="2">Belongs to the UPF0702 family.</text>
</comment>
<evidence type="ECO:0000256" key="6">
    <source>
        <dbReference type="ARBA" id="ARBA00023136"/>
    </source>
</evidence>
<dbReference type="Proteomes" id="UP000019102">
    <property type="component" value="Unassembled WGS sequence"/>
</dbReference>
<dbReference type="EMBL" id="BAVS01000021">
    <property type="protein sequence ID" value="GAE94274.1"/>
    <property type="molecule type" value="Genomic_DNA"/>
</dbReference>
<keyword evidence="5" id="KW-1133">Transmembrane helix</keyword>
<dbReference type="AlphaFoldDB" id="W4VNE1"/>
<accession>W4VNE1</accession>
<reference evidence="8 9" key="1">
    <citation type="journal article" date="2014" name="Genome Announc.">
        <title>Draft Genome Sequence of the Boron-Tolerant and Moderately Halotolerant Bacterium Gracilibacillus boraciitolerans JCM 21714T.</title>
        <authorList>
            <person name="Ahmed I."/>
            <person name="Oshima K."/>
            <person name="Suda W."/>
            <person name="Kitamura K."/>
            <person name="Iida T."/>
            <person name="Ohmori Y."/>
            <person name="Fujiwara T."/>
            <person name="Hattori M."/>
            <person name="Ohkuma M."/>
        </authorList>
    </citation>
    <scope>NUCLEOTIDE SEQUENCE [LARGE SCALE GENOMIC DNA]</scope>
    <source>
        <strain evidence="8 9">JCM 21714</strain>
    </source>
</reference>
<evidence type="ECO:0000256" key="5">
    <source>
        <dbReference type="ARBA" id="ARBA00022989"/>
    </source>
</evidence>
<comment type="caution">
    <text evidence="8">The sequence shown here is derived from an EMBL/GenBank/DDBJ whole genome shotgun (WGS) entry which is preliminary data.</text>
</comment>
<evidence type="ECO:0000259" key="7">
    <source>
        <dbReference type="Pfam" id="PF04239"/>
    </source>
</evidence>
<evidence type="ECO:0000256" key="4">
    <source>
        <dbReference type="ARBA" id="ARBA00022692"/>
    </source>
</evidence>
<dbReference type="InterPro" id="IPR023090">
    <property type="entry name" value="UPF0702_alpha/beta_dom_sf"/>
</dbReference>
<dbReference type="InterPro" id="IPR007353">
    <property type="entry name" value="DUF421"/>
</dbReference>
<dbReference type="GO" id="GO:0005886">
    <property type="term" value="C:plasma membrane"/>
    <property type="evidence" value="ECO:0007669"/>
    <property type="project" value="UniProtKB-SubCell"/>
</dbReference>
<dbReference type="Gene3D" id="3.30.240.20">
    <property type="entry name" value="bsu07140 like domains"/>
    <property type="match status" value="2"/>
</dbReference>
<evidence type="ECO:0000256" key="2">
    <source>
        <dbReference type="ARBA" id="ARBA00006448"/>
    </source>
</evidence>
<dbReference type="PANTHER" id="PTHR34582">
    <property type="entry name" value="UPF0702 TRANSMEMBRANE PROTEIN YCAP"/>
    <property type="match status" value="1"/>
</dbReference>
<organism evidence="8 9">
    <name type="scientific">Gracilibacillus boraciitolerans JCM 21714</name>
    <dbReference type="NCBI Taxonomy" id="1298598"/>
    <lineage>
        <taxon>Bacteria</taxon>
        <taxon>Bacillati</taxon>
        <taxon>Bacillota</taxon>
        <taxon>Bacilli</taxon>
        <taxon>Bacillales</taxon>
        <taxon>Bacillaceae</taxon>
        <taxon>Gracilibacillus</taxon>
    </lineage>
</organism>
<feature type="domain" description="YetF C-terminal" evidence="7">
    <location>
        <begin position="1"/>
        <end position="101"/>
    </location>
</feature>
<name>W4VNE1_9BACI</name>
<proteinExistence type="inferred from homology"/>
<dbReference type="PANTHER" id="PTHR34582:SF5">
    <property type="entry name" value="UPF0702 TRANSMEMBRANE PROTEIN YETF"/>
    <property type="match status" value="1"/>
</dbReference>
<keyword evidence="3" id="KW-1003">Cell membrane</keyword>
<keyword evidence="9" id="KW-1185">Reference proteome</keyword>
<evidence type="ECO:0000313" key="9">
    <source>
        <dbReference type="Proteomes" id="UP000019102"/>
    </source>
</evidence>
<keyword evidence="6" id="KW-0472">Membrane</keyword>
<dbReference type="STRING" id="1298598.JCM21714_3414"/>
<keyword evidence="4" id="KW-0812">Transmembrane</keyword>
<dbReference type="Pfam" id="PF04239">
    <property type="entry name" value="DUF421"/>
    <property type="match status" value="1"/>
</dbReference>
<evidence type="ECO:0000256" key="3">
    <source>
        <dbReference type="ARBA" id="ARBA00022475"/>
    </source>
</evidence>
<dbReference type="eggNOG" id="COG2323">
    <property type="taxonomic scope" value="Bacteria"/>
</dbReference>
<sequence>MNQLLHLLRSKDVFTVQEVDYAILETDGTVSVLMKTAYQPPPVKNDLNLPLEEVVLPFMLINDGELITDNLKELDKDEQWLNQELKKQEITSLKEVFYAEYAKGGKLYVQEY</sequence>
<comment type="subcellular location">
    <subcellularLocation>
        <location evidence="1">Cell membrane</location>
        <topology evidence="1">Multi-pass membrane protein</topology>
    </subcellularLocation>
</comment>
<evidence type="ECO:0000256" key="1">
    <source>
        <dbReference type="ARBA" id="ARBA00004651"/>
    </source>
</evidence>
<evidence type="ECO:0000313" key="8">
    <source>
        <dbReference type="EMBL" id="GAE94274.1"/>
    </source>
</evidence>